<keyword evidence="4" id="KW-0175">Coiled coil</keyword>
<organism evidence="5 6">
    <name type="scientific">Mizuhopecten yessoensis</name>
    <name type="common">Japanese scallop</name>
    <name type="synonym">Patinopecten yessoensis</name>
    <dbReference type="NCBI Taxonomy" id="6573"/>
    <lineage>
        <taxon>Eukaryota</taxon>
        <taxon>Metazoa</taxon>
        <taxon>Spiralia</taxon>
        <taxon>Lophotrochozoa</taxon>
        <taxon>Mollusca</taxon>
        <taxon>Bivalvia</taxon>
        <taxon>Autobranchia</taxon>
        <taxon>Pteriomorphia</taxon>
        <taxon>Pectinida</taxon>
        <taxon>Pectinoidea</taxon>
        <taxon>Pectinidae</taxon>
        <taxon>Mizuhopecten</taxon>
    </lineage>
</organism>
<keyword evidence="5" id="KW-0689">Ribosomal protein</keyword>
<dbReference type="PANTHER" id="PTHR21393">
    <property type="entry name" value="MITOCHONDRIAL 28S RIBOSOMAL PROTEIN S27"/>
    <property type="match status" value="1"/>
</dbReference>
<comment type="caution">
    <text evidence="5">The sequence shown here is derived from an EMBL/GenBank/DDBJ whole genome shotgun (WGS) entry which is preliminary data.</text>
</comment>
<gene>
    <name evidence="5" type="ORF">KP79_PYT15423</name>
</gene>
<evidence type="ECO:0000256" key="1">
    <source>
        <dbReference type="ARBA" id="ARBA00004173"/>
    </source>
</evidence>
<feature type="coiled-coil region" evidence="4">
    <location>
        <begin position="423"/>
        <end position="485"/>
    </location>
</feature>
<dbReference type="AlphaFoldDB" id="A0A210PTH5"/>
<dbReference type="GO" id="GO:0005840">
    <property type="term" value="C:ribosome"/>
    <property type="evidence" value="ECO:0007669"/>
    <property type="project" value="UniProtKB-KW"/>
</dbReference>
<keyword evidence="2" id="KW-0496">Mitochondrion</keyword>
<dbReference type="STRING" id="6573.A0A210PTH5"/>
<dbReference type="InterPro" id="IPR034913">
    <property type="entry name" value="mS27/PTCD2"/>
</dbReference>
<dbReference type="InterPro" id="IPR002885">
    <property type="entry name" value="PPR_rpt"/>
</dbReference>
<reference evidence="5 6" key="1">
    <citation type="journal article" date="2017" name="Nat. Ecol. Evol.">
        <title>Scallop genome provides insights into evolution of bilaterian karyotype and development.</title>
        <authorList>
            <person name="Wang S."/>
            <person name="Zhang J."/>
            <person name="Jiao W."/>
            <person name="Li J."/>
            <person name="Xun X."/>
            <person name="Sun Y."/>
            <person name="Guo X."/>
            <person name="Huan P."/>
            <person name="Dong B."/>
            <person name="Zhang L."/>
            <person name="Hu X."/>
            <person name="Sun X."/>
            <person name="Wang J."/>
            <person name="Zhao C."/>
            <person name="Wang Y."/>
            <person name="Wang D."/>
            <person name="Huang X."/>
            <person name="Wang R."/>
            <person name="Lv J."/>
            <person name="Li Y."/>
            <person name="Zhang Z."/>
            <person name="Liu B."/>
            <person name="Lu W."/>
            <person name="Hui Y."/>
            <person name="Liang J."/>
            <person name="Zhou Z."/>
            <person name="Hou R."/>
            <person name="Li X."/>
            <person name="Liu Y."/>
            <person name="Li H."/>
            <person name="Ning X."/>
            <person name="Lin Y."/>
            <person name="Zhao L."/>
            <person name="Xing Q."/>
            <person name="Dou J."/>
            <person name="Li Y."/>
            <person name="Mao J."/>
            <person name="Guo H."/>
            <person name="Dou H."/>
            <person name="Li T."/>
            <person name="Mu C."/>
            <person name="Jiang W."/>
            <person name="Fu Q."/>
            <person name="Fu X."/>
            <person name="Miao Y."/>
            <person name="Liu J."/>
            <person name="Yu Q."/>
            <person name="Li R."/>
            <person name="Liao H."/>
            <person name="Li X."/>
            <person name="Kong Y."/>
            <person name="Jiang Z."/>
            <person name="Chourrout D."/>
            <person name="Li R."/>
            <person name="Bao Z."/>
        </authorList>
    </citation>
    <scope>NUCLEOTIDE SEQUENCE [LARGE SCALE GENOMIC DNA]</scope>
    <source>
        <strain evidence="5 6">PY_sf001</strain>
    </source>
</reference>
<evidence type="ECO:0000313" key="6">
    <source>
        <dbReference type="Proteomes" id="UP000242188"/>
    </source>
</evidence>
<dbReference type="InterPro" id="IPR019266">
    <property type="entry name" value="Ribosomal_mS27"/>
</dbReference>
<sequence>MAALWRSIRHTRKYRGTFCKYLEFRRCLLSDNYQCREAWQNYLNSPILTQVEFGYLSYQMYTKFDNQGFSSLIDMDILANKVQTMHKRDHEYLQRIMKMFRQSRDAFPIRDSIVHGIVRNYLDKGMDKELMQMLQDRKTFGLFPDPYTFNLLMDHFLRLEQYPEAAKVAYELMVQEDFSDQLNFLLSLYTCTKHLTQTAIMDAHIKTEDPEDEIDDDDDDNIEWVAVKVFQAPHYDDHFDIQCDQYKLGKTLYMLGCVQGEGLLGRTLQITGLALYNKFDKALSLLTQWQKSGEKQVVMEEAMNKLKELLDEAPTRDPDAPEKEYTRRTLKDSILKGNLTPEEKENCTKKLEVLSKKLEKDAQLSSDSLWTTVNTFVTEKLRNCEQADMDNYVKRLESWEGERKVMFDQQVEEYLRSEKIEEISQKLAELQEKEEILKFFENKQQIKRAFIKAPWEKEEERELTLDELEEKERNKKNRKSVLFRRRR</sequence>
<dbReference type="Gene3D" id="1.25.40.10">
    <property type="entry name" value="Tetratricopeptide repeat domain"/>
    <property type="match status" value="1"/>
</dbReference>
<keyword evidence="6" id="KW-1185">Reference proteome</keyword>
<protein>
    <submittedName>
        <fullName evidence="5">28S ribosomal protein S27, mitochondrial</fullName>
    </submittedName>
</protein>
<dbReference type="OrthoDB" id="19830at2759"/>
<evidence type="ECO:0000256" key="2">
    <source>
        <dbReference type="ARBA" id="ARBA00023128"/>
    </source>
</evidence>
<keyword evidence="5" id="KW-0687">Ribonucleoprotein</keyword>
<name>A0A210PTH5_MIZYE</name>
<dbReference type="EMBL" id="NEDP02005509">
    <property type="protein sequence ID" value="OWF39788.1"/>
    <property type="molecule type" value="Genomic_DNA"/>
</dbReference>
<evidence type="ECO:0000256" key="4">
    <source>
        <dbReference type="SAM" id="Coils"/>
    </source>
</evidence>
<dbReference type="GO" id="GO:0005739">
    <property type="term" value="C:mitochondrion"/>
    <property type="evidence" value="ECO:0007669"/>
    <property type="project" value="UniProtKB-SubCell"/>
</dbReference>
<evidence type="ECO:0000313" key="5">
    <source>
        <dbReference type="EMBL" id="OWF39788.1"/>
    </source>
</evidence>
<evidence type="ECO:0000256" key="3">
    <source>
        <dbReference type="PROSITE-ProRule" id="PRU00708"/>
    </source>
</evidence>
<accession>A0A210PTH5</accession>
<proteinExistence type="predicted"/>
<dbReference type="Proteomes" id="UP000242188">
    <property type="component" value="Unassembled WGS sequence"/>
</dbReference>
<dbReference type="InterPro" id="IPR011990">
    <property type="entry name" value="TPR-like_helical_dom_sf"/>
</dbReference>
<feature type="repeat" description="PPR" evidence="3">
    <location>
        <begin position="145"/>
        <end position="180"/>
    </location>
</feature>
<dbReference type="PANTHER" id="PTHR21393:SF0">
    <property type="entry name" value="SMALL RIBOSOMAL SUBUNIT PROTEIN MS27"/>
    <property type="match status" value="1"/>
</dbReference>
<comment type="subcellular location">
    <subcellularLocation>
        <location evidence="1">Mitochondrion</location>
    </subcellularLocation>
</comment>
<dbReference type="PROSITE" id="PS51375">
    <property type="entry name" value="PPR"/>
    <property type="match status" value="1"/>
</dbReference>
<dbReference type="Pfam" id="PF10037">
    <property type="entry name" value="MRP-S27"/>
    <property type="match status" value="1"/>
</dbReference>